<protein>
    <submittedName>
        <fullName evidence="1">Uncharacterized protein</fullName>
    </submittedName>
</protein>
<dbReference type="Proteomes" id="UP000095472">
    <property type="component" value="Chromosome"/>
</dbReference>
<accession>A0ACD5GVF2</accession>
<evidence type="ECO:0000313" key="2">
    <source>
        <dbReference type="Proteomes" id="UP000095472"/>
    </source>
</evidence>
<reference evidence="1 2" key="1">
    <citation type="journal article" date="2016" name="Genome Announc.">
        <title>Draft Genome Sequence of the Thermotolerant Cyanobacterium Desertifilum sp. IPPAS B-1220.</title>
        <authorList>
            <person name="Mironov K.S."/>
            <person name="Sinetova M.A."/>
            <person name="Bolatkhan K."/>
            <person name="Zayadan B.K."/>
            <person name="Ustinova V.V."/>
            <person name="Kupriyanova E.V."/>
            <person name="Skrypnik A.N."/>
            <person name="Gogoleva N.E."/>
            <person name="Gogolev Y.V."/>
            <person name="Los D.A."/>
        </authorList>
    </citation>
    <scope>NUCLEOTIDE SEQUENCE [LARGE SCALE GENOMIC DNA]</scope>
    <source>
        <strain evidence="1 2">IPPAS B-1220</strain>
    </source>
</reference>
<name>A0ACD5GVF2_9CYAN</name>
<proteinExistence type="predicted"/>
<organism evidence="1 2">
    <name type="scientific">Desertifilum tharense IPPAS B-1220</name>
    <dbReference type="NCBI Taxonomy" id="1781255"/>
    <lineage>
        <taxon>Bacteria</taxon>
        <taxon>Bacillati</taxon>
        <taxon>Cyanobacteriota</taxon>
        <taxon>Cyanophyceae</taxon>
        <taxon>Desertifilales</taxon>
        <taxon>Desertifilaceae</taxon>
        <taxon>Desertifilum</taxon>
    </lineage>
</organism>
<gene>
    <name evidence="1" type="ORF">BH720_035720</name>
</gene>
<sequence>MAAMPWGERQPLQMAQVFGQPQAVVPAGEYIPVTYSEAERIVLAPDETMELTLTIPQHIRSNTGTILIAAGSQVLGQLEPVSTGGVQFVARELILSNGRRLYMEAVSENVTRTERVDRGISGNSVWKGVAVGAGAATIISAITGDRAIATEEILGGAGLGALAGVLLGRRRADVVVVEPDLDLGLTLTSDLYLR</sequence>
<evidence type="ECO:0000313" key="1">
    <source>
        <dbReference type="EMBL" id="XPM64254.1"/>
    </source>
</evidence>
<dbReference type="EMBL" id="CP182909">
    <property type="protein sequence ID" value="XPM64254.1"/>
    <property type="molecule type" value="Genomic_DNA"/>
</dbReference>
<keyword evidence="2" id="KW-1185">Reference proteome</keyword>